<dbReference type="GO" id="GO:0005886">
    <property type="term" value="C:plasma membrane"/>
    <property type="evidence" value="ECO:0007669"/>
    <property type="project" value="UniProtKB-SubCell"/>
</dbReference>
<keyword evidence="6 10" id="KW-1133">Transmembrane helix</keyword>
<dbReference type="CDD" id="cd20070">
    <property type="entry name" value="5TM_YidC_Alb3"/>
    <property type="match status" value="1"/>
</dbReference>
<feature type="transmembrane region" description="Helical" evidence="10">
    <location>
        <begin position="236"/>
        <end position="261"/>
    </location>
</feature>
<keyword evidence="7 10" id="KW-0472">Membrane</keyword>
<dbReference type="Pfam" id="PF02096">
    <property type="entry name" value="60KD_IMP"/>
    <property type="match status" value="1"/>
</dbReference>
<keyword evidence="3" id="KW-1003">Cell membrane</keyword>
<evidence type="ECO:0000256" key="3">
    <source>
        <dbReference type="ARBA" id="ARBA00022475"/>
    </source>
</evidence>
<evidence type="ECO:0000256" key="4">
    <source>
        <dbReference type="ARBA" id="ARBA00022692"/>
    </source>
</evidence>
<feature type="transmembrane region" description="Helical" evidence="10">
    <location>
        <begin position="192"/>
        <end position="216"/>
    </location>
</feature>
<keyword evidence="2" id="KW-0813">Transport</keyword>
<comment type="similarity">
    <text evidence="9">Belongs to the OXA1/ALB3/YidC family.</text>
</comment>
<evidence type="ECO:0000313" key="12">
    <source>
        <dbReference type="EMBL" id="RLL06940.1"/>
    </source>
</evidence>
<keyword evidence="13" id="KW-1185">Reference proteome</keyword>
<evidence type="ECO:0000256" key="5">
    <source>
        <dbReference type="ARBA" id="ARBA00022927"/>
    </source>
</evidence>
<feature type="transmembrane region" description="Helical" evidence="10">
    <location>
        <begin position="23"/>
        <end position="46"/>
    </location>
</feature>
<dbReference type="InterPro" id="IPR028055">
    <property type="entry name" value="YidC/Oxa/ALB_C"/>
</dbReference>
<dbReference type="GO" id="GO:0032977">
    <property type="term" value="F:membrane insertase activity"/>
    <property type="evidence" value="ECO:0007669"/>
    <property type="project" value="InterPro"/>
</dbReference>
<comment type="caution">
    <text evidence="12">The sequence shown here is derived from an EMBL/GenBank/DDBJ whole genome shotgun (WGS) entry which is preliminary data.</text>
</comment>
<keyword evidence="8" id="KW-0143">Chaperone</keyword>
<evidence type="ECO:0000259" key="11">
    <source>
        <dbReference type="Pfam" id="PF02096"/>
    </source>
</evidence>
<dbReference type="PANTHER" id="PTHR12428">
    <property type="entry name" value="OXA1"/>
    <property type="match status" value="1"/>
</dbReference>
<protein>
    <submittedName>
        <fullName evidence="12">Membrane protein insertase YidC</fullName>
    </submittedName>
</protein>
<evidence type="ECO:0000256" key="9">
    <source>
        <dbReference type="RuleBase" id="RU003945"/>
    </source>
</evidence>
<evidence type="ECO:0000256" key="2">
    <source>
        <dbReference type="ARBA" id="ARBA00022448"/>
    </source>
</evidence>
<evidence type="ECO:0000256" key="1">
    <source>
        <dbReference type="ARBA" id="ARBA00004651"/>
    </source>
</evidence>
<sequence>MAWLYSIFGYPLGWVMWACFKVIPIYGVALLLFTIIVRACLVPLSIKQQKSMVKMQIFKPRMDEIQKKYANNKEKMNEEMMKLYQEENYNPMSGCLPMAIQMPILFGLYDVIQRPLTHLLRVAGPTIESATEIAAGLLNNANLAKDYSRQIRIIDAVNQNPDAFSGLGDFVQKVQSLDLSIGPIDLTQQPTFALNILLLIPILSFLTSVLVSWVSMRQSAAAAGDNAAAAGMSKGMMLMMPLMSAWISFVVPAGLGVYWVISNLLMALQTFLLNRYMNPAKLAAKAQAEYEAKKEADRQAKIEAKKRARERGEKDIDAALSQKEINRIKLAEARKRDAEKYGEVYKEVTDDDLKA</sequence>
<name>A0A498CJH7_9FIRM</name>
<dbReference type="PANTHER" id="PTHR12428:SF65">
    <property type="entry name" value="CYTOCHROME C OXIDASE ASSEMBLY PROTEIN COX18, MITOCHONDRIAL"/>
    <property type="match status" value="1"/>
</dbReference>
<proteinExistence type="inferred from homology"/>
<dbReference type="RefSeq" id="WP_121587690.1">
    <property type="nucleotide sequence ID" value="NZ_RCHT01000053.1"/>
</dbReference>
<dbReference type="NCBIfam" id="TIGR03592">
    <property type="entry name" value="yidC_oxa1_cterm"/>
    <property type="match status" value="1"/>
</dbReference>
<dbReference type="AlphaFoldDB" id="A0A498CJH7"/>
<dbReference type="GO" id="GO:0051205">
    <property type="term" value="P:protein insertion into membrane"/>
    <property type="evidence" value="ECO:0007669"/>
    <property type="project" value="TreeGrafter"/>
</dbReference>
<evidence type="ECO:0000313" key="13">
    <source>
        <dbReference type="Proteomes" id="UP000276301"/>
    </source>
</evidence>
<dbReference type="InterPro" id="IPR001708">
    <property type="entry name" value="YidC/ALB3/OXA1/COX18"/>
</dbReference>
<dbReference type="InterPro" id="IPR047196">
    <property type="entry name" value="YidC_ALB_C"/>
</dbReference>
<dbReference type="GO" id="GO:0015031">
    <property type="term" value="P:protein transport"/>
    <property type="evidence" value="ECO:0007669"/>
    <property type="project" value="UniProtKB-KW"/>
</dbReference>
<keyword evidence="5" id="KW-0653">Protein transport</keyword>
<evidence type="ECO:0000256" key="10">
    <source>
        <dbReference type="SAM" id="Phobius"/>
    </source>
</evidence>
<reference evidence="12 13" key="1">
    <citation type="submission" date="2018-10" db="EMBL/GenBank/DDBJ databases">
        <title>Anaerotruncus faecis sp. nov., isolated from human feces.</title>
        <authorList>
            <person name="Wang Y.-J."/>
        </authorList>
    </citation>
    <scope>NUCLEOTIDE SEQUENCE [LARGE SCALE GENOMIC DNA]</scope>
    <source>
        <strain evidence="12 13">22A2-44</strain>
    </source>
</reference>
<evidence type="ECO:0000256" key="8">
    <source>
        <dbReference type="ARBA" id="ARBA00023186"/>
    </source>
</evidence>
<dbReference type="Proteomes" id="UP000276301">
    <property type="component" value="Unassembled WGS sequence"/>
</dbReference>
<comment type="subcellular location">
    <subcellularLocation>
        <location evidence="1">Cell membrane</location>
        <topology evidence="1">Multi-pass membrane protein</topology>
    </subcellularLocation>
    <subcellularLocation>
        <location evidence="9">Membrane</location>
        <topology evidence="9">Multi-pass membrane protein</topology>
    </subcellularLocation>
</comment>
<keyword evidence="4 9" id="KW-0812">Transmembrane</keyword>
<feature type="domain" description="Membrane insertase YidC/Oxa/ALB C-terminal" evidence="11">
    <location>
        <begin position="26"/>
        <end position="275"/>
    </location>
</feature>
<evidence type="ECO:0000256" key="6">
    <source>
        <dbReference type="ARBA" id="ARBA00022989"/>
    </source>
</evidence>
<evidence type="ECO:0000256" key="7">
    <source>
        <dbReference type="ARBA" id="ARBA00023136"/>
    </source>
</evidence>
<accession>A0A498CJH7</accession>
<organism evidence="12 13">
    <name type="scientific">Anaerotruncus massiliensis</name>
    <name type="common">ex Liu et al. 2021</name>
    <dbReference type="NCBI Taxonomy" id="2321404"/>
    <lineage>
        <taxon>Bacteria</taxon>
        <taxon>Bacillati</taxon>
        <taxon>Bacillota</taxon>
        <taxon>Clostridia</taxon>
        <taxon>Eubacteriales</taxon>
        <taxon>Oscillospiraceae</taxon>
        <taxon>Anaerotruncus</taxon>
    </lineage>
</organism>
<dbReference type="EMBL" id="RCHT01000053">
    <property type="protein sequence ID" value="RLL06940.1"/>
    <property type="molecule type" value="Genomic_DNA"/>
</dbReference>
<gene>
    <name evidence="12" type="primary">yidC</name>
    <name evidence="12" type="ORF">D4A47_13555</name>
</gene>